<dbReference type="AlphaFoldDB" id="A0A3L7K1Q6"/>
<gene>
    <name evidence="5" type="ORF">D9X91_05415</name>
</gene>
<evidence type="ECO:0000256" key="2">
    <source>
        <dbReference type="RuleBase" id="RU362119"/>
    </source>
</evidence>
<dbReference type="EMBL" id="RCVZ01000003">
    <property type="protein sequence ID" value="RLQ96545.1"/>
    <property type="molecule type" value="Genomic_DNA"/>
</dbReference>
<dbReference type="GO" id="GO:0008768">
    <property type="term" value="F:UDP-sugar diphosphatase activity"/>
    <property type="evidence" value="ECO:0007669"/>
    <property type="project" value="TreeGrafter"/>
</dbReference>
<dbReference type="RefSeq" id="WP_121679566.1">
    <property type="nucleotide sequence ID" value="NZ_RCVZ01000003.1"/>
</dbReference>
<keyword evidence="2" id="KW-0378">Hydrolase</keyword>
<dbReference type="GO" id="GO:0009166">
    <property type="term" value="P:nucleotide catabolic process"/>
    <property type="evidence" value="ECO:0007669"/>
    <property type="project" value="InterPro"/>
</dbReference>
<dbReference type="InterPro" id="IPR008334">
    <property type="entry name" value="5'-Nucleotdase_C"/>
</dbReference>
<dbReference type="CDD" id="cd00845">
    <property type="entry name" value="MPP_UshA_N_like"/>
    <property type="match status" value="1"/>
</dbReference>
<dbReference type="PANTHER" id="PTHR11575">
    <property type="entry name" value="5'-NUCLEOTIDASE-RELATED"/>
    <property type="match status" value="1"/>
</dbReference>
<protein>
    <submittedName>
        <fullName evidence="5">Bifunctional metallophosphatase/5'-nucleotidase</fullName>
    </submittedName>
</protein>
<dbReference type="Gene3D" id="3.90.780.10">
    <property type="entry name" value="5'-Nucleotidase, C-terminal domain"/>
    <property type="match status" value="1"/>
</dbReference>
<dbReference type="SUPFAM" id="SSF56300">
    <property type="entry name" value="Metallo-dependent phosphatases"/>
    <property type="match status" value="1"/>
</dbReference>
<evidence type="ECO:0000259" key="3">
    <source>
        <dbReference type="Pfam" id="PF00149"/>
    </source>
</evidence>
<keyword evidence="2" id="KW-0547">Nucleotide-binding</keyword>
<dbReference type="PANTHER" id="PTHR11575:SF23">
    <property type="entry name" value="5-NUCLEOTIDASE FAMILY PROTEIN"/>
    <property type="match status" value="1"/>
</dbReference>
<dbReference type="GO" id="GO:0000166">
    <property type="term" value="F:nucleotide binding"/>
    <property type="evidence" value="ECO:0007669"/>
    <property type="project" value="UniProtKB-KW"/>
</dbReference>
<organism evidence="5 6">
    <name type="scientific">Falsibacillus albus</name>
    <dbReference type="NCBI Taxonomy" id="2478915"/>
    <lineage>
        <taxon>Bacteria</taxon>
        <taxon>Bacillati</taxon>
        <taxon>Bacillota</taxon>
        <taxon>Bacilli</taxon>
        <taxon>Bacillales</taxon>
        <taxon>Bacillaceae</taxon>
        <taxon>Falsibacillus</taxon>
    </lineage>
</organism>
<proteinExistence type="inferred from homology"/>
<comment type="similarity">
    <text evidence="2">Belongs to the 5'-nucleotidase family.</text>
</comment>
<dbReference type="Pfam" id="PF02872">
    <property type="entry name" value="5_nucleotid_C"/>
    <property type="match status" value="1"/>
</dbReference>
<dbReference type="PIRSF" id="PIRSF036361">
    <property type="entry name" value="YunD"/>
    <property type="match status" value="1"/>
</dbReference>
<dbReference type="InterPro" id="IPR004843">
    <property type="entry name" value="Calcineurin-like_PHP"/>
</dbReference>
<feature type="domain" description="5'-Nucleotidase C-terminal" evidence="4">
    <location>
        <begin position="287"/>
        <end position="414"/>
    </location>
</feature>
<accession>A0A3L7K1Q6</accession>
<dbReference type="InterPro" id="IPR011240">
    <property type="entry name" value="Pesterase_YunD"/>
</dbReference>
<evidence type="ECO:0000313" key="6">
    <source>
        <dbReference type="Proteomes" id="UP000276770"/>
    </source>
</evidence>
<dbReference type="PRINTS" id="PR01607">
    <property type="entry name" value="APYRASEFAMLY"/>
</dbReference>
<dbReference type="InterPro" id="IPR036907">
    <property type="entry name" value="5'-Nucleotdase_C_sf"/>
</dbReference>
<keyword evidence="1" id="KW-0732">Signal</keyword>
<dbReference type="GO" id="GO:0008253">
    <property type="term" value="F:5'-nucleotidase activity"/>
    <property type="evidence" value="ECO:0007669"/>
    <property type="project" value="TreeGrafter"/>
</dbReference>
<dbReference type="Proteomes" id="UP000276770">
    <property type="component" value="Unassembled WGS sequence"/>
</dbReference>
<dbReference type="InterPro" id="IPR006179">
    <property type="entry name" value="5_nucleotidase/apyrase"/>
</dbReference>
<dbReference type="OrthoDB" id="9793179at2"/>
<keyword evidence="6" id="KW-1185">Reference proteome</keyword>
<dbReference type="InterPro" id="IPR029052">
    <property type="entry name" value="Metallo-depent_PP-like"/>
</dbReference>
<dbReference type="Gene3D" id="3.60.21.10">
    <property type="match status" value="1"/>
</dbReference>
<name>A0A3L7K1Q6_9BACI</name>
<evidence type="ECO:0000313" key="5">
    <source>
        <dbReference type="EMBL" id="RLQ96545.1"/>
    </source>
</evidence>
<sequence>MKEKIHIYHTNDIHSHLENWSGIKEFLSKKRCKHEYENEAFLLFDIGDFADRWHPLTEATMGKGNIDLLNEAKYTAATIGNNEGITLPFDELDQLYEEAAFDVILANLFYRNGTRPDWAVPHKVYETAAGTKIGVTGVTAYFHKIYEILGWDLQEPFEVLRDQIKELKKHSDIIIVLSHLGIHHDEKMAEEFKEIDIILGAHTHHVLQDGKMVNQSLLGAAGKYGQYIGYVNIEVNLRSKEISNKKARLFEEKEWNQLQDQNPFWERGKHLLQEPVTVLDSVIGADWFQFSPLPQLLCNALHEWCKADCAFLNAGLVLKGLEEGIVTKYNLLETLPHPINPCIITLTGSDLKEVIQQSFSTELAETTVKGLGFRGKQMGIFHYSGITFDESREITHINGQIFNEGETYHLATVDMFTFGRFFPKIYDAAEKQYLLPEFLRDILEYELKKQKR</sequence>
<evidence type="ECO:0000259" key="4">
    <source>
        <dbReference type="Pfam" id="PF02872"/>
    </source>
</evidence>
<reference evidence="5 6" key="1">
    <citation type="submission" date="2018-10" db="EMBL/GenBank/DDBJ databases">
        <title>Falsibacillus sp. genome draft.</title>
        <authorList>
            <person name="Shi S."/>
        </authorList>
    </citation>
    <scope>NUCLEOTIDE SEQUENCE [LARGE SCALE GENOMIC DNA]</scope>
    <source>
        <strain evidence="5 6">GY 10110</strain>
    </source>
</reference>
<dbReference type="SUPFAM" id="SSF55816">
    <property type="entry name" value="5'-nucleotidase (syn. UDP-sugar hydrolase), C-terminal domain"/>
    <property type="match status" value="1"/>
</dbReference>
<dbReference type="Pfam" id="PF00149">
    <property type="entry name" value="Metallophos"/>
    <property type="match status" value="1"/>
</dbReference>
<evidence type="ECO:0000256" key="1">
    <source>
        <dbReference type="ARBA" id="ARBA00022729"/>
    </source>
</evidence>
<dbReference type="GO" id="GO:0030288">
    <property type="term" value="C:outer membrane-bounded periplasmic space"/>
    <property type="evidence" value="ECO:0007669"/>
    <property type="project" value="TreeGrafter"/>
</dbReference>
<comment type="caution">
    <text evidence="5">The sequence shown here is derived from an EMBL/GenBank/DDBJ whole genome shotgun (WGS) entry which is preliminary data.</text>
</comment>
<feature type="domain" description="Calcineurin-like phosphoesterase" evidence="3">
    <location>
        <begin position="6"/>
        <end position="205"/>
    </location>
</feature>